<dbReference type="GO" id="GO:0015386">
    <property type="term" value="F:potassium:proton antiporter activity"/>
    <property type="evidence" value="ECO:0007669"/>
    <property type="project" value="InterPro"/>
</dbReference>
<accession>A0A7J7KDQ0</accession>
<evidence type="ECO:0000256" key="9">
    <source>
        <dbReference type="SAM" id="Phobius"/>
    </source>
</evidence>
<name>A0A7J7KDQ0_BUGNE</name>
<evidence type="ECO:0000256" key="4">
    <source>
        <dbReference type="ARBA" id="ARBA00022692"/>
    </source>
</evidence>
<comment type="subcellular location">
    <subcellularLocation>
        <location evidence="1">Membrane</location>
        <topology evidence="1">Multi-pass membrane protein</topology>
    </subcellularLocation>
</comment>
<keyword evidence="4 9" id="KW-0812">Transmembrane</keyword>
<evidence type="ECO:0000313" key="12">
    <source>
        <dbReference type="Proteomes" id="UP000593567"/>
    </source>
</evidence>
<dbReference type="OrthoDB" id="6280446at2759"/>
<evidence type="ECO:0000256" key="7">
    <source>
        <dbReference type="ARBA" id="ARBA00023065"/>
    </source>
</evidence>
<feature type="transmembrane region" description="Helical" evidence="9">
    <location>
        <begin position="311"/>
        <end position="329"/>
    </location>
</feature>
<evidence type="ECO:0000256" key="6">
    <source>
        <dbReference type="ARBA" id="ARBA00022989"/>
    </source>
</evidence>
<evidence type="ECO:0000256" key="5">
    <source>
        <dbReference type="ARBA" id="ARBA00022729"/>
    </source>
</evidence>
<evidence type="ECO:0000313" key="11">
    <source>
        <dbReference type="EMBL" id="KAF6036325.1"/>
    </source>
</evidence>
<keyword evidence="7" id="KW-0406">Ion transport</keyword>
<dbReference type="PANTHER" id="PTHR16254">
    <property type="entry name" value="POTASSIUM/PROTON ANTIPORTER-RELATED"/>
    <property type="match status" value="1"/>
</dbReference>
<evidence type="ECO:0000256" key="2">
    <source>
        <dbReference type="ARBA" id="ARBA00022448"/>
    </source>
</evidence>
<reference evidence="11" key="1">
    <citation type="submission" date="2020-06" db="EMBL/GenBank/DDBJ databases">
        <title>Draft genome of Bugula neritina, a colonial animal packing powerful symbionts and potential medicines.</title>
        <authorList>
            <person name="Rayko M."/>
        </authorList>
    </citation>
    <scope>NUCLEOTIDE SEQUENCE [LARGE SCALE GENOMIC DNA]</scope>
    <source>
        <strain evidence="11">Kwan_BN1</strain>
    </source>
</reference>
<organism evidence="11 12">
    <name type="scientific">Bugula neritina</name>
    <name type="common">Brown bryozoan</name>
    <name type="synonym">Sertularia neritina</name>
    <dbReference type="NCBI Taxonomy" id="10212"/>
    <lineage>
        <taxon>Eukaryota</taxon>
        <taxon>Metazoa</taxon>
        <taxon>Spiralia</taxon>
        <taxon>Lophotrochozoa</taxon>
        <taxon>Bryozoa</taxon>
        <taxon>Gymnolaemata</taxon>
        <taxon>Cheilostomatida</taxon>
        <taxon>Flustrina</taxon>
        <taxon>Buguloidea</taxon>
        <taxon>Bugulidae</taxon>
        <taxon>Bugula</taxon>
    </lineage>
</organism>
<dbReference type="InterPro" id="IPR006153">
    <property type="entry name" value="Cation/H_exchanger_TM"/>
</dbReference>
<comment type="caution">
    <text evidence="11">The sequence shown here is derived from an EMBL/GenBank/DDBJ whole genome shotgun (WGS) entry which is preliminary data.</text>
</comment>
<keyword evidence="8 9" id="KW-0472">Membrane</keyword>
<gene>
    <name evidence="11" type="ORF">EB796_005376</name>
</gene>
<dbReference type="EMBL" id="VXIV02000747">
    <property type="protein sequence ID" value="KAF6036325.1"/>
    <property type="molecule type" value="Genomic_DNA"/>
</dbReference>
<keyword evidence="2" id="KW-0813">Transport</keyword>
<dbReference type="GO" id="GO:0016020">
    <property type="term" value="C:membrane"/>
    <property type="evidence" value="ECO:0007669"/>
    <property type="project" value="UniProtKB-SubCell"/>
</dbReference>
<dbReference type="PANTHER" id="PTHR16254:SF14">
    <property type="entry name" value="TRANSMEMBRANE AND COILED-COIL DOMAIN-CONTAINING PROTEIN 3"/>
    <property type="match status" value="1"/>
</dbReference>
<dbReference type="Proteomes" id="UP000593567">
    <property type="component" value="Unassembled WGS sequence"/>
</dbReference>
<feature type="transmembrane region" description="Helical" evidence="9">
    <location>
        <begin position="632"/>
        <end position="655"/>
    </location>
</feature>
<keyword evidence="12" id="KW-1185">Reference proteome</keyword>
<keyword evidence="3" id="KW-0050">Antiport</keyword>
<evidence type="ECO:0000256" key="1">
    <source>
        <dbReference type="ARBA" id="ARBA00004141"/>
    </source>
</evidence>
<dbReference type="InterPro" id="IPR045158">
    <property type="entry name" value="KEA4/5/6-like"/>
</dbReference>
<keyword evidence="6 9" id="KW-1133">Transmembrane helix</keyword>
<dbReference type="InterPro" id="IPR038770">
    <property type="entry name" value="Na+/solute_symporter_sf"/>
</dbReference>
<sequence length="674" mass="73860">MYNIPILLAMYVSVQLECAFGKTPQFYKTFPNNTPKMLRDLKEVNRHAKRKQDGICHGLSTAVHKKKLAVTKLNAIAERLAVDKAKHVENSDSADTEISIIRIFLDQLDFHEKTIYQTIDWLTQSLVGQYKDYSHMKESIESRLKYLRDATFQEEQVYHQLQLAEKDINKTVEMNNSQKEGGIIEEILSQVANAADELEEGLGDNIQEDDAIEQRKLGKQGENIEAVVRLESADDIPRLEDADGRQFILSRGQDSTRPLEDLTLLLDLVYIMVLCTMMGHASSVIGLPIMFGQVLCGVILGPASFNLLSSIVQIETLAELGVFFIMFTVGLEFSPKRIKQVLFISLVGSAGVMALMVLCAVLLSLTISKSSFSESAFIAACFSLSSTPLVLKLTSGATNSSSREGSPNHRSANKLAYTDVLLGILVFQDILMGMLVAFLPALAGHGSVLKSAGLFAQVLLAFLVIGALSAALVKLVQKTSLVIASLSTEMLTLTSTGLVFAMMWVTFELGISMELGCFLAGSIISAGGESLAEKVETLATPIKDFLSSIFFTAVGLHVFPSFVLVELGLLALATVLVVSFKFGISFLLMKLSLPKLSRKYSSIIAAGLSQVSEFSFVLSSRARHLQLISREVYLLILSVSTLSLMMAPFLWKLVLVTERPKLRRSTSVSTNPDI</sequence>
<evidence type="ECO:0000256" key="8">
    <source>
        <dbReference type="ARBA" id="ARBA00023136"/>
    </source>
</evidence>
<feature type="transmembrane region" description="Helical" evidence="9">
    <location>
        <begin position="454"/>
        <end position="473"/>
    </location>
</feature>
<proteinExistence type="predicted"/>
<feature type="transmembrane region" description="Helical" evidence="9">
    <location>
        <begin position="480"/>
        <end position="505"/>
    </location>
</feature>
<keyword evidence="5" id="KW-0732">Signal</keyword>
<evidence type="ECO:0000259" key="10">
    <source>
        <dbReference type="Pfam" id="PF00999"/>
    </source>
</evidence>
<feature type="transmembrane region" description="Helical" evidence="9">
    <location>
        <begin position="544"/>
        <end position="563"/>
    </location>
</feature>
<protein>
    <submittedName>
        <fullName evidence="11">TMCO3</fullName>
    </submittedName>
</protein>
<dbReference type="AlphaFoldDB" id="A0A7J7KDQ0"/>
<dbReference type="Gene3D" id="1.20.1530.20">
    <property type="match status" value="1"/>
</dbReference>
<evidence type="ECO:0000256" key="3">
    <source>
        <dbReference type="ARBA" id="ARBA00022449"/>
    </source>
</evidence>
<feature type="transmembrane region" description="Helical" evidence="9">
    <location>
        <begin position="569"/>
        <end position="588"/>
    </location>
</feature>
<feature type="domain" description="Cation/H+ exchanger transmembrane" evidence="10">
    <location>
        <begin position="272"/>
        <end position="652"/>
    </location>
</feature>
<dbReference type="Pfam" id="PF00999">
    <property type="entry name" value="Na_H_Exchanger"/>
    <property type="match status" value="1"/>
</dbReference>
<feature type="transmembrane region" description="Helical" evidence="9">
    <location>
        <begin position="415"/>
        <end position="442"/>
    </location>
</feature>
<feature type="transmembrane region" description="Helical" evidence="9">
    <location>
        <begin position="341"/>
        <end position="363"/>
    </location>
</feature>